<name>A0ABQ4CFW3_9ACTN</name>
<keyword evidence="2" id="KW-1185">Reference proteome</keyword>
<comment type="caution">
    <text evidence="1">The sequence shown here is derived from an EMBL/GenBank/DDBJ whole genome shotgun (WGS) entry which is preliminary data.</text>
</comment>
<dbReference type="InterPro" id="IPR011989">
    <property type="entry name" value="ARM-like"/>
</dbReference>
<dbReference type="Gene3D" id="1.25.10.10">
    <property type="entry name" value="Leucine-rich Repeat Variant"/>
    <property type="match status" value="1"/>
</dbReference>
<reference evidence="1 2" key="1">
    <citation type="submission" date="2021-01" db="EMBL/GenBank/DDBJ databases">
        <title>Whole genome shotgun sequence of Asanoa iriomotensis NBRC 100142.</title>
        <authorList>
            <person name="Komaki H."/>
            <person name="Tamura T."/>
        </authorList>
    </citation>
    <scope>NUCLEOTIDE SEQUENCE [LARGE SCALE GENOMIC DNA]</scope>
    <source>
        <strain evidence="1 2">NBRC 100142</strain>
    </source>
</reference>
<sequence length="200" mass="21638">MDSELARLLATAGGPDYQNALKRFLTLGDDACASLLAVVAREVPQPPTGAPGAHPRDIMEDASEIVYAAARQWPTRFEAVVTVSPALRHDTNVVYALRELRSPGSEALLIAATQVREPGHVYLRATAVRSLLARRSRALTDLLPRLLGDRADAVRSAALDASARYGDTRSLVALRRIAANPRRPTWERERAAAAIARITG</sequence>
<dbReference type="EMBL" id="BONC01000119">
    <property type="protein sequence ID" value="GIF61662.1"/>
    <property type="molecule type" value="Genomic_DNA"/>
</dbReference>
<accession>A0ABQ4CFW3</accession>
<dbReference type="RefSeq" id="WP_203708472.1">
    <property type="nucleotide sequence ID" value="NZ_BAAALU010000041.1"/>
</dbReference>
<evidence type="ECO:0000313" key="2">
    <source>
        <dbReference type="Proteomes" id="UP000624325"/>
    </source>
</evidence>
<evidence type="ECO:0000313" key="1">
    <source>
        <dbReference type="EMBL" id="GIF61662.1"/>
    </source>
</evidence>
<organism evidence="1 2">
    <name type="scientific">Asanoa iriomotensis</name>
    <dbReference type="NCBI Taxonomy" id="234613"/>
    <lineage>
        <taxon>Bacteria</taxon>
        <taxon>Bacillati</taxon>
        <taxon>Actinomycetota</taxon>
        <taxon>Actinomycetes</taxon>
        <taxon>Micromonosporales</taxon>
        <taxon>Micromonosporaceae</taxon>
        <taxon>Asanoa</taxon>
    </lineage>
</organism>
<gene>
    <name evidence="1" type="ORF">Air01nite_77570</name>
</gene>
<dbReference type="SUPFAM" id="SSF48371">
    <property type="entry name" value="ARM repeat"/>
    <property type="match status" value="1"/>
</dbReference>
<proteinExistence type="predicted"/>
<dbReference type="Proteomes" id="UP000624325">
    <property type="component" value="Unassembled WGS sequence"/>
</dbReference>
<evidence type="ECO:0008006" key="3">
    <source>
        <dbReference type="Google" id="ProtNLM"/>
    </source>
</evidence>
<dbReference type="InterPro" id="IPR016024">
    <property type="entry name" value="ARM-type_fold"/>
</dbReference>
<protein>
    <recommendedName>
        <fullName evidence="3">HEAT repeat domain-containing protein</fullName>
    </recommendedName>
</protein>